<evidence type="ECO:0000256" key="5">
    <source>
        <dbReference type="PIRSR" id="PIRSR606118-50"/>
    </source>
</evidence>
<dbReference type="GO" id="GO:0015074">
    <property type="term" value="P:DNA integration"/>
    <property type="evidence" value="ECO:0007669"/>
    <property type="project" value="UniProtKB-KW"/>
</dbReference>
<reference evidence="9" key="1">
    <citation type="submission" date="2016-10" db="EMBL/GenBank/DDBJ databases">
        <authorList>
            <person name="Varghese N."/>
            <person name="Submissions S."/>
        </authorList>
    </citation>
    <scope>NUCLEOTIDE SEQUENCE [LARGE SCALE GENOMIC DNA]</scope>
    <source>
        <strain evidence="9">DSM 11005</strain>
    </source>
</reference>
<keyword evidence="9" id="KW-1185">Reference proteome</keyword>
<dbReference type="CDD" id="cd03768">
    <property type="entry name" value="SR_ResInv"/>
    <property type="match status" value="1"/>
</dbReference>
<evidence type="ECO:0000256" key="4">
    <source>
        <dbReference type="ARBA" id="ARBA00023172"/>
    </source>
</evidence>
<dbReference type="EMBL" id="FMYW01000005">
    <property type="protein sequence ID" value="SDC32612.1"/>
    <property type="molecule type" value="Genomic_DNA"/>
</dbReference>
<comment type="similarity">
    <text evidence="1">Belongs to the site-specific recombinase resolvase family.</text>
</comment>
<proteinExistence type="inferred from homology"/>
<evidence type="ECO:0000256" key="1">
    <source>
        <dbReference type="ARBA" id="ARBA00009913"/>
    </source>
</evidence>
<evidence type="ECO:0000259" key="7">
    <source>
        <dbReference type="PROSITE" id="PS51736"/>
    </source>
</evidence>
<feature type="active site" description="O-(5'-phospho-DNA)-serine intermediate" evidence="5 6">
    <location>
        <position position="12"/>
    </location>
</feature>
<dbReference type="InterPro" id="IPR050639">
    <property type="entry name" value="SSR_resolvase"/>
</dbReference>
<protein>
    <submittedName>
        <fullName evidence="8">Site-specific DNA recombinase</fullName>
    </submittedName>
</protein>
<dbReference type="InterPro" id="IPR006119">
    <property type="entry name" value="Resolv_N"/>
</dbReference>
<dbReference type="PANTHER" id="PTHR30461">
    <property type="entry name" value="DNA-INVERTASE FROM LAMBDOID PROPHAGE"/>
    <property type="match status" value="1"/>
</dbReference>
<name>A0A1G6KND4_9FIRM</name>
<evidence type="ECO:0000313" key="8">
    <source>
        <dbReference type="EMBL" id="SDC32612.1"/>
    </source>
</evidence>
<dbReference type="AlphaFoldDB" id="A0A1G6KND4"/>
<dbReference type="InterPro" id="IPR036162">
    <property type="entry name" value="Resolvase-like_N_sf"/>
</dbReference>
<evidence type="ECO:0000256" key="6">
    <source>
        <dbReference type="PROSITE-ProRule" id="PRU10137"/>
    </source>
</evidence>
<accession>A0A1G6KND4</accession>
<dbReference type="GO" id="GO:0003677">
    <property type="term" value="F:DNA binding"/>
    <property type="evidence" value="ECO:0007669"/>
    <property type="project" value="UniProtKB-KW"/>
</dbReference>
<gene>
    <name evidence="8" type="ORF">SAMN04487864_10518</name>
</gene>
<dbReference type="Pfam" id="PF00239">
    <property type="entry name" value="Resolvase"/>
    <property type="match status" value="1"/>
</dbReference>
<dbReference type="PROSITE" id="PS51736">
    <property type="entry name" value="RECOMBINASES_3"/>
    <property type="match status" value="1"/>
</dbReference>
<dbReference type="PANTHER" id="PTHR30461:SF26">
    <property type="entry name" value="RESOLVASE HOMOLOG YNEB"/>
    <property type="match status" value="1"/>
</dbReference>
<dbReference type="GO" id="GO:0000150">
    <property type="term" value="F:DNA strand exchange activity"/>
    <property type="evidence" value="ECO:0007669"/>
    <property type="project" value="InterPro"/>
</dbReference>
<dbReference type="Gene3D" id="3.40.50.1390">
    <property type="entry name" value="Resolvase, N-terminal catalytic domain"/>
    <property type="match status" value="1"/>
</dbReference>
<dbReference type="RefSeq" id="WP_093729961.1">
    <property type="nucleotide sequence ID" value="NZ_FMYW01000005.1"/>
</dbReference>
<evidence type="ECO:0000256" key="3">
    <source>
        <dbReference type="ARBA" id="ARBA00023125"/>
    </source>
</evidence>
<keyword evidence="2" id="KW-0229">DNA integration</keyword>
<dbReference type="SUPFAM" id="SSF53041">
    <property type="entry name" value="Resolvase-like"/>
    <property type="match status" value="1"/>
</dbReference>
<dbReference type="OrthoDB" id="9797501at2"/>
<dbReference type="InterPro" id="IPR006118">
    <property type="entry name" value="Recombinase_CS"/>
</dbReference>
<dbReference type="Proteomes" id="UP000198943">
    <property type="component" value="Unassembled WGS sequence"/>
</dbReference>
<keyword evidence="3" id="KW-0238">DNA-binding</keyword>
<dbReference type="PROSITE" id="PS00397">
    <property type="entry name" value="RECOMBINASES_1"/>
    <property type="match status" value="1"/>
</dbReference>
<evidence type="ECO:0000313" key="9">
    <source>
        <dbReference type="Proteomes" id="UP000198943"/>
    </source>
</evidence>
<organism evidence="8 9">
    <name type="scientific">Succiniclasticum ruminis</name>
    <dbReference type="NCBI Taxonomy" id="40841"/>
    <lineage>
        <taxon>Bacteria</taxon>
        <taxon>Bacillati</taxon>
        <taxon>Bacillota</taxon>
        <taxon>Negativicutes</taxon>
        <taxon>Acidaminococcales</taxon>
        <taxon>Acidaminococcaceae</taxon>
        <taxon>Succiniclasticum</taxon>
    </lineage>
</organism>
<dbReference type="SMART" id="SM00857">
    <property type="entry name" value="Resolvase"/>
    <property type="match status" value="1"/>
</dbReference>
<evidence type="ECO:0000256" key="2">
    <source>
        <dbReference type="ARBA" id="ARBA00022908"/>
    </source>
</evidence>
<sequence>MEHRSYAYARVSSKEQHLDRQLESLRAYVNDERDIFIDKLSGKDTNRPGLQSLLYTLREGDTLYVHSLDRLGRRKEDIKNILNDLKQKKVFVRILDLPTTMNAATDEITGATMDLVNNLLIEVLGYMAEMERRNIRKRQEEGIQSAKAKGVKFGRKKKPWPESWKEDYDSWRNNKCTAMSLIKKYGWTSTTFYRKVKEWDNSNLSKV</sequence>
<feature type="domain" description="Resolvase/invertase-type recombinase catalytic" evidence="7">
    <location>
        <begin position="4"/>
        <end position="150"/>
    </location>
</feature>
<keyword evidence="4" id="KW-0233">DNA recombination</keyword>